<gene>
    <name evidence="1" type="ORF">G5B37_01950</name>
</gene>
<evidence type="ECO:0000313" key="2">
    <source>
        <dbReference type="Proteomes" id="UP000505306"/>
    </source>
</evidence>
<dbReference type="EMBL" id="CP049057">
    <property type="protein sequence ID" value="QIE58369.1"/>
    <property type="molecule type" value="Genomic_DNA"/>
</dbReference>
<sequence length="485" mass="55979">MKTHYVDIHCHPSLKGFSKSFKYTPPKQNALDANRKNSIWHYSPPTVFEKFLNRMITLTKFTQTDMTALARSRAKVVIVSLYPFEKHFLSKRVLGWKGLTDVLVNLAASISQSRIDYVLRHQDYFEDLESEYQFYEQLHNQVHKIDNVFYTYRLVNNFAEIEHNFTQETPTKKIINIVLSIEGGHSFNSGLEMNTDTADAAEVLDNLKKVKNWKHKPAFITFAHHFYNELCGHARSISIGALRDNQNRGLNSGITDLGIEVIDRLLKNTNGPCIPIDIKHMSTTSRKAYYDLLDTKYKNEKIPVIASHGAANGHRSIVQWDVSDYPERAEYFNNIDINFYDDELLRIAKTNGMFGIQLDERRIGSKKAISQSKIYFPNKRKQLQKKSLLVWRQVEHVAEVLNKEGLFCWGIQTIGSDFDGIVNPIKGLWTAENIKDLGEEMLHHAKAYLDTNRNSLQDFNKISAESIVERVLHGNAMDYLKRNFN</sequence>
<dbReference type="Gene3D" id="3.20.20.140">
    <property type="entry name" value="Metal-dependent hydrolases"/>
    <property type="match status" value="1"/>
</dbReference>
<proteinExistence type="predicted"/>
<dbReference type="RefSeq" id="WP_164678375.1">
    <property type="nucleotide sequence ID" value="NZ_CP049057.1"/>
</dbReference>
<name>A0A6G6GIJ4_9FLAO</name>
<dbReference type="SUPFAM" id="SSF51556">
    <property type="entry name" value="Metallo-dependent hydrolases"/>
    <property type="match status" value="1"/>
</dbReference>
<dbReference type="InterPro" id="IPR032466">
    <property type="entry name" value="Metal_Hydrolase"/>
</dbReference>
<organism evidence="1 2">
    <name type="scientific">Rasiella rasia</name>
    <dbReference type="NCBI Taxonomy" id="2744027"/>
    <lineage>
        <taxon>Bacteria</taxon>
        <taxon>Pseudomonadati</taxon>
        <taxon>Bacteroidota</taxon>
        <taxon>Flavobacteriia</taxon>
        <taxon>Flavobacteriales</taxon>
        <taxon>Flavobacteriaceae</taxon>
        <taxon>Rasiella</taxon>
    </lineage>
</organism>
<dbReference type="AlphaFoldDB" id="A0A6G6GIJ4"/>
<dbReference type="Proteomes" id="UP000505306">
    <property type="component" value="Chromosome"/>
</dbReference>
<evidence type="ECO:0000313" key="1">
    <source>
        <dbReference type="EMBL" id="QIE58369.1"/>
    </source>
</evidence>
<keyword evidence="2" id="KW-1185">Reference proteome</keyword>
<accession>A0A6G6GIJ4</accession>
<dbReference type="KEGG" id="mgel:G5B37_01950"/>
<reference evidence="1 2" key="1">
    <citation type="submission" date="2020-02" db="EMBL/GenBank/DDBJ databases">
        <title>Complete genome sequence of Flavobacteriaceae bacterium.</title>
        <authorList>
            <person name="Kim S.-J."/>
            <person name="Kim Y.-S."/>
            <person name="Kim K.-H."/>
        </authorList>
    </citation>
    <scope>NUCLEOTIDE SEQUENCE [LARGE SCALE GENOMIC DNA]</scope>
    <source>
        <strain evidence="1 2">RR4-40</strain>
    </source>
</reference>
<protein>
    <submittedName>
        <fullName evidence="1">Peptidase M19</fullName>
    </submittedName>
</protein>